<comment type="caution">
    <text evidence="11">The sequence shown here is derived from an EMBL/GenBank/DDBJ whole genome shotgun (WGS) entry which is preliminary data.</text>
</comment>
<dbReference type="GO" id="GO:0051301">
    <property type="term" value="P:cell division"/>
    <property type="evidence" value="ECO:0007669"/>
    <property type="project" value="UniProtKB-KW"/>
</dbReference>
<organism evidence="11 12">
    <name type="scientific">Desulfoprunum benzoelyticum</name>
    <dbReference type="NCBI Taxonomy" id="1506996"/>
    <lineage>
        <taxon>Bacteria</taxon>
        <taxon>Pseudomonadati</taxon>
        <taxon>Thermodesulfobacteriota</taxon>
        <taxon>Desulfobulbia</taxon>
        <taxon>Desulfobulbales</taxon>
        <taxon>Desulfobulbaceae</taxon>
        <taxon>Desulfoprunum</taxon>
    </lineage>
</organism>
<accession>A0A840UMI0</accession>
<evidence type="ECO:0000256" key="9">
    <source>
        <dbReference type="SAM" id="SignalP"/>
    </source>
</evidence>
<dbReference type="InterPro" id="IPR006664">
    <property type="entry name" value="OMP_bac"/>
</dbReference>
<dbReference type="PROSITE" id="PS51123">
    <property type="entry name" value="OMPA_2"/>
    <property type="match status" value="1"/>
</dbReference>
<proteinExistence type="inferred from homology"/>
<evidence type="ECO:0000313" key="11">
    <source>
        <dbReference type="EMBL" id="MBB5346825.1"/>
    </source>
</evidence>
<dbReference type="InterPro" id="IPR039001">
    <property type="entry name" value="Pal"/>
</dbReference>
<dbReference type="PANTHER" id="PTHR30329:SF21">
    <property type="entry name" value="LIPOPROTEIN YIAD-RELATED"/>
    <property type="match status" value="1"/>
</dbReference>
<dbReference type="PANTHER" id="PTHR30329">
    <property type="entry name" value="STATOR ELEMENT OF FLAGELLAR MOTOR COMPLEX"/>
    <property type="match status" value="1"/>
</dbReference>
<keyword evidence="1" id="KW-0132">Cell division</keyword>
<dbReference type="InterPro" id="IPR050330">
    <property type="entry name" value="Bact_OuterMem_StrucFunc"/>
</dbReference>
<dbReference type="EMBL" id="JACHEO010000002">
    <property type="protein sequence ID" value="MBB5346825.1"/>
    <property type="molecule type" value="Genomic_DNA"/>
</dbReference>
<keyword evidence="3 8" id="KW-0472">Membrane</keyword>
<dbReference type="SUPFAM" id="SSF103088">
    <property type="entry name" value="OmpA-like"/>
    <property type="match status" value="1"/>
</dbReference>
<name>A0A840UMI0_9BACT</name>
<gene>
    <name evidence="8" type="primary">pal</name>
    <name evidence="11" type="ORF">HNQ81_000535</name>
</gene>
<evidence type="ECO:0000256" key="3">
    <source>
        <dbReference type="ARBA" id="ARBA00023136"/>
    </source>
</evidence>
<feature type="signal peptide" evidence="9">
    <location>
        <begin position="1"/>
        <end position="22"/>
    </location>
</feature>
<comment type="subcellular location">
    <subcellularLocation>
        <location evidence="8">Cell outer membrane</location>
        <topology evidence="8">Lipid-anchor</topology>
    </subcellularLocation>
</comment>
<feature type="domain" description="OmpA-like" evidence="10">
    <location>
        <begin position="80"/>
        <end position="195"/>
    </location>
</feature>
<evidence type="ECO:0000256" key="1">
    <source>
        <dbReference type="ARBA" id="ARBA00022618"/>
    </source>
</evidence>
<evidence type="ECO:0000256" key="6">
    <source>
        <dbReference type="ARBA" id="ARBA00023288"/>
    </source>
</evidence>
<dbReference type="CDD" id="cd07185">
    <property type="entry name" value="OmpA_C-like"/>
    <property type="match status" value="1"/>
</dbReference>
<feature type="chain" id="PRO_5032415332" description="Peptidoglycan-associated lipoprotein" evidence="9">
    <location>
        <begin position="23"/>
        <end position="195"/>
    </location>
</feature>
<dbReference type="Gene3D" id="3.30.1330.60">
    <property type="entry name" value="OmpA-like domain"/>
    <property type="match status" value="1"/>
</dbReference>
<dbReference type="RefSeq" id="WP_240191784.1">
    <property type="nucleotide sequence ID" value="NZ_JACHEO010000002.1"/>
</dbReference>
<comment type="similarity">
    <text evidence="8">Belongs to the Pal lipoprotein family.</text>
</comment>
<dbReference type="Pfam" id="PF00691">
    <property type="entry name" value="OmpA"/>
    <property type="match status" value="1"/>
</dbReference>
<evidence type="ECO:0000256" key="4">
    <source>
        <dbReference type="ARBA" id="ARBA00023139"/>
    </source>
</evidence>
<reference evidence="11 12" key="1">
    <citation type="submission" date="2020-08" db="EMBL/GenBank/DDBJ databases">
        <title>Genomic Encyclopedia of Type Strains, Phase IV (KMG-IV): sequencing the most valuable type-strain genomes for metagenomic binning, comparative biology and taxonomic classification.</title>
        <authorList>
            <person name="Goeker M."/>
        </authorList>
    </citation>
    <scope>NUCLEOTIDE SEQUENCE [LARGE SCALE GENOMIC DNA]</scope>
    <source>
        <strain evidence="11 12">DSM 28570</strain>
    </source>
</reference>
<dbReference type="AlphaFoldDB" id="A0A840UMI0"/>
<keyword evidence="7" id="KW-0131">Cell cycle</keyword>
<sequence length="195" mass="21923">MNTTMRTICLVFCLILSVSVITSCKKGTPIPATKPEAQGIGTDGQVSTEMEGLAENDLLDNAGKDDFSLMGNQDDEYKKMYGRSTKPLLPVYFDFDQFTISPDQGERLRQNARYMLENPEVKVVVEGNCDERGTSEYNLALGERRAQSAREYLVQLGVDPSRLRTESYGEERPLFPTSGEASWAENRRDDFVIEQ</sequence>
<dbReference type="HAMAP" id="MF_02204">
    <property type="entry name" value="Pal"/>
    <property type="match status" value="1"/>
</dbReference>
<dbReference type="InterPro" id="IPR036737">
    <property type="entry name" value="OmpA-like_sf"/>
</dbReference>
<evidence type="ECO:0000259" key="10">
    <source>
        <dbReference type="PROSITE" id="PS51123"/>
    </source>
</evidence>
<dbReference type="PRINTS" id="PR01021">
    <property type="entry name" value="OMPADOMAIN"/>
</dbReference>
<evidence type="ECO:0000256" key="2">
    <source>
        <dbReference type="ARBA" id="ARBA00022729"/>
    </source>
</evidence>
<dbReference type="InterPro" id="IPR014169">
    <property type="entry name" value="Pal_lipo_C"/>
</dbReference>
<dbReference type="NCBIfam" id="TIGR02802">
    <property type="entry name" value="Pal_lipo"/>
    <property type="match status" value="1"/>
</dbReference>
<dbReference type="Proteomes" id="UP000539642">
    <property type="component" value="Unassembled WGS sequence"/>
</dbReference>
<keyword evidence="6 8" id="KW-0449">Lipoprotein</keyword>
<evidence type="ECO:0000256" key="7">
    <source>
        <dbReference type="ARBA" id="ARBA00023306"/>
    </source>
</evidence>
<keyword evidence="5 8" id="KW-0998">Cell outer membrane</keyword>
<evidence type="ECO:0000313" key="12">
    <source>
        <dbReference type="Proteomes" id="UP000539642"/>
    </source>
</evidence>
<dbReference type="PROSITE" id="PS51257">
    <property type="entry name" value="PROKAR_LIPOPROTEIN"/>
    <property type="match status" value="1"/>
</dbReference>
<evidence type="ECO:0000256" key="8">
    <source>
        <dbReference type="HAMAP-Rule" id="MF_02204"/>
    </source>
</evidence>
<keyword evidence="12" id="KW-1185">Reference proteome</keyword>
<protein>
    <recommendedName>
        <fullName evidence="8">Peptidoglycan-associated lipoprotein</fullName>
        <shortName evidence="8">PAL</shortName>
    </recommendedName>
</protein>
<keyword evidence="4 8" id="KW-0564">Palmitate</keyword>
<keyword evidence="2 8" id="KW-0732">Signal</keyword>
<evidence type="ECO:0000256" key="5">
    <source>
        <dbReference type="ARBA" id="ARBA00023237"/>
    </source>
</evidence>
<dbReference type="GO" id="GO:0009279">
    <property type="term" value="C:cell outer membrane"/>
    <property type="evidence" value="ECO:0007669"/>
    <property type="project" value="UniProtKB-SubCell"/>
</dbReference>
<dbReference type="InterPro" id="IPR006665">
    <property type="entry name" value="OmpA-like"/>
</dbReference>